<dbReference type="AlphaFoldDB" id="A0A1B6MB69"/>
<keyword evidence="1" id="KW-1133">Transmembrane helix</keyword>
<sequence>MLRGRKSFSLQGMTIKTKLSEEDVMSRDEETRVKIFVNQMLETRIFTGSYIGRFYVDSLKDYRDVIQIYDEENDFIRDLEVVRTRVENFYQGRVWAAITGLEYIGPPSGHCLWVNLENVPFGNYWFSIANTLWNGREVVIPVKIIRTFEPAVNVKSSTHKKIDNVTRWTEVKNDMLNRLLETITWSNLKESFKFMFLLLMTIVTALIYGIQYLGDYSIRFFREFNNLIKVSTPIFLALIEMISKIIGGFYILIAMLWRGHGQGPPPQMSLMAPPRAIKPAPYQRRSHQYM</sequence>
<feature type="transmembrane region" description="Helical" evidence="1">
    <location>
        <begin position="234"/>
        <end position="257"/>
    </location>
</feature>
<keyword evidence="1" id="KW-0812">Transmembrane</keyword>
<organism evidence="2">
    <name type="scientific">Graphocephala atropunctata</name>
    <dbReference type="NCBI Taxonomy" id="36148"/>
    <lineage>
        <taxon>Eukaryota</taxon>
        <taxon>Metazoa</taxon>
        <taxon>Ecdysozoa</taxon>
        <taxon>Arthropoda</taxon>
        <taxon>Hexapoda</taxon>
        <taxon>Insecta</taxon>
        <taxon>Pterygota</taxon>
        <taxon>Neoptera</taxon>
        <taxon>Paraneoptera</taxon>
        <taxon>Hemiptera</taxon>
        <taxon>Auchenorrhyncha</taxon>
        <taxon>Membracoidea</taxon>
        <taxon>Cicadellidae</taxon>
        <taxon>Cicadellinae</taxon>
        <taxon>Cicadellini</taxon>
        <taxon>Graphocephala</taxon>
    </lineage>
</organism>
<reference evidence="2" key="1">
    <citation type="submission" date="2015-11" db="EMBL/GenBank/DDBJ databases">
        <title>De novo transcriptome assembly of four potential Pierce s Disease insect vectors from Arizona vineyards.</title>
        <authorList>
            <person name="Tassone E.E."/>
        </authorList>
    </citation>
    <scope>NUCLEOTIDE SEQUENCE</scope>
</reference>
<evidence type="ECO:0000256" key="1">
    <source>
        <dbReference type="SAM" id="Phobius"/>
    </source>
</evidence>
<evidence type="ECO:0000313" key="2">
    <source>
        <dbReference type="EMBL" id="JAT33139.1"/>
    </source>
</evidence>
<gene>
    <name evidence="2" type="ORF">g.16822</name>
</gene>
<feature type="transmembrane region" description="Helical" evidence="1">
    <location>
        <begin position="194"/>
        <end position="214"/>
    </location>
</feature>
<protein>
    <submittedName>
        <fullName evidence="2">Uncharacterized protein</fullName>
    </submittedName>
</protein>
<keyword evidence="1" id="KW-0472">Membrane</keyword>
<name>A0A1B6MB69_9HEMI</name>
<proteinExistence type="predicted"/>
<dbReference type="EMBL" id="GEBQ01006838">
    <property type="protein sequence ID" value="JAT33139.1"/>
    <property type="molecule type" value="Transcribed_RNA"/>
</dbReference>
<accession>A0A1B6MB69</accession>